<keyword evidence="6" id="KW-1185">Reference proteome</keyword>
<dbReference type="PANTHER" id="PTHR43537:SF44">
    <property type="entry name" value="GNTR FAMILY REGULATORY PROTEIN"/>
    <property type="match status" value="1"/>
</dbReference>
<dbReference type="PANTHER" id="PTHR43537">
    <property type="entry name" value="TRANSCRIPTIONAL REGULATOR, GNTR FAMILY"/>
    <property type="match status" value="1"/>
</dbReference>
<dbReference type="Pfam" id="PF00392">
    <property type="entry name" value="GntR"/>
    <property type="match status" value="2"/>
</dbReference>
<dbReference type="STRING" id="871651.SAMN05421688_1894"/>
<dbReference type="InterPro" id="IPR036390">
    <property type="entry name" value="WH_DNA-bd_sf"/>
</dbReference>
<dbReference type="SUPFAM" id="SSF48008">
    <property type="entry name" value="GntR ligand-binding domain-like"/>
    <property type="match status" value="1"/>
</dbReference>
<dbReference type="InterPro" id="IPR008920">
    <property type="entry name" value="TF_FadR/GntR_C"/>
</dbReference>
<dbReference type="InterPro" id="IPR011711">
    <property type="entry name" value="GntR_C"/>
</dbReference>
<proteinExistence type="predicted"/>
<keyword evidence="2 5" id="KW-0238">DNA-binding</keyword>
<keyword evidence="1" id="KW-0805">Transcription regulation</keyword>
<evidence type="ECO:0000256" key="3">
    <source>
        <dbReference type="ARBA" id="ARBA00023163"/>
    </source>
</evidence>
<dbReference type="SMART" id="SM00345">
    <property type="entry name" value="HTH_GNTR"/>
    <property type="match status" value="2"/>
</dbReference>
<dbReference type="RefSeq" id="WP_092063673.1">
    <property type="nucleotide sequence ID" value="NZ_FOJU01000003.1"/>
</dbReference>
<organism evidence="5 6">
    <name type="scientific">Poseidonocella pacifica</name>
    <dbReference type="NCBI Taxonomy" id="871651"/>
    <lineage>
        <taxon>Bacteria</taxon>
        <taxon>Pseudomonadati</taxon>
        <taxon>Pseudomonadota</taxon>
        <taxon>Alphaproteobacteria</taxon>
        <taxon>Rhodobacterales</taxon>
        <taxon>Roseobacteraceae</taxon>
        <taxon>Poseidonocella</taxon>
    </lineage>
</organism>
<name>A0A1I0X759_9RHOB</name>
<dbReference type="InterPro" id="IPR000524">
    <property type="entry name" value="Tscrpt_reg_HTH_GntR"/>
</dbReference>
<reference evidence="5 6" key="1">
    <citation type="submission" date="2016-10" db="EMBL/GenBank/DDBJ databases">
        <authorList>
            <person name="de Groot N.N."/>
        </authorList>
    </citation>
    <scope>NUCLEOTIDE SEQUENCE [LARGE SCALE GENOMIC DNA]</scope>
    <source>
        <strain evidence="5 6">DSM 29316</strain>
    </source>
</reference>
<accession>A0A1I0X759</accession>
<gene>
    <name evidence="5" type="ORF">SAMN05421688_1894</name>
</gene>
<dbReference type="GO" id="GO:0003677">
    <property type="term" value="F:DNA binding"/>
    <property type="evidence" value="ECO:0007669"/>
    <property type="project" value="UniProtKB-KW"/>
</dbReference>
<dbReference type="SUPFAM" id="SSF46785">
    <property type="entry name" value="Winged helix' DNA-binding domain"/>
    <property type="match status" value="2"/>
</dbReference>
<dbReference type="Proteomes" id="UP000198796">
    <property type="component" value="Unassembled WGS sequence"/>
</dbReference>
<evidence type="ECO:0000256" key="2">
    <source>
        <dbReference type="ARBA" id="ARBA00023125"/>
    </source>
</evidence>
<dbReference type="SMART" id="SM00895">
    <property type="entry name" value="FCD"/>
    <property type="match status" value="1"/>
</dbReference>
<dbReference type="GO" id="GO:0003700">
    <property type="term" value="F:DNA-binding transcription factor activity"/>
    <property type="evidence" value="ECO:0007669"/>
    <property type="project" value="InterPro"/>
</dbReference>
<dbReference type="Gene3D" id="1.10.10.10">
    <property type="entry name" value="Winged helix-like DNA-binding domain superfamily/Winged helix DNA-binding domain"/>
    <property type="match status" value="2"/>
</dbReference>
<dbReference type="EMBL" id="FOJU01000003">
    <property type="protein sequence ID" value="SFA96168.1"/>
    <property type="molecule type" value="Genomic_DNA"/>
</dbReference>
<keyword evidence="3" id="KW-0804">Transcription</keyword>
<evidence type="ECO:0000313" key="6">
    <source>
        <dbReference type="Proteomes" id="UP000198796"/>
    </source>
</evidence>
<sequence>MTQSTSYADTADQAPTMFEAAARLIRNNIMSGQLIPGVVLQESALAERLSTSRATVKRALAVLADENLIQRFEGRGFLVAGGDGTPIRLDLRRLELDLDGFDETVGQPNWLRIQDSVAAELSRCLVFGRYRVVEALVAKEFDVSRTVVRDVLSRLQERGLVQKSSNSRWVVEPLTAHKIKNKFELRMVLEIAALQAAEAGSTELGDLADKIRSVPSTAPVPPETWFELEEQFFDLAILSTPNDDLAQYVRANRSALNASQRVLFSLGLPPDRQSLLELCLVIDLLRAGTRAAAANMLGTHLQNALNRTIAQLKIVSVIDPPTDLAPYLVRD</sequence>
<evidence type="ECO:0000256" key="1">
    <source>
        <dbReference type="ARBA" id="ARBA00023015"/>
    </source>
</evidence>
<dbReference type="InterPro" id="IPR036388">
    <property type="entry name" value="WH-like_DNA-bd_sf"/>
</dbReference>
<dbReference type="Pfam" id="PF07729">
    <property type="entry name" value="FCD"/>
    <property type="match status" value="1"/>
</dbReference>
<evidence type="ECO:0000259" key="4">
    <source>
        <dbReference type="PROSITE" id="PS50949"/>
    </source>
</evidence>
<dbReference type="PROSITE" id="PS50949">
    <property type="entry name" value="HTH_GNTR"/>
    <property type="match status" value="1"/>
</dbReference>
<dbReference type="OrthoDB" id="8066003at2"/>
<protein>
    <submittedName>
        <fullName evidence="5">DNA-binding transcriptional regulator, GntR family</fullName>
    </submittedName>
</protein>
<dbReference type="AlphaFoldDB" id="A0A1I0X759"/>
<evidence type="ECO:0000313" key="5">
    <source>
        <dbReference type="EMBL" id="SFA96168.1"/>
    </source>
</evidence>
<feature type="domain" description="HTH gntR-type" evidence="4">
    <location>
        <begin position="15"/>
        <end position="82"/>
    </location>
</feature>
<dbReference type="Gene3D" id="1.20.120.530">
    <property type="entry name" value="GntR ligand-binding domain-like"/>
    <property type="match status" value="1"/>
</dbReference>